<dbReference type="PROSITE" id="PS51375">
    <property type="entry name" value="PPR"/>
    <property type="match status" value="5"/>
</dbReference>
<proteinExistence type="predicted"/>
<evidence type="ECO:0000256" key="1">
    <source>
        <dbReference type="ARBA" id="ARBA00022737"/>
    </source>
</evidence>
<evidence type="ECO:0000256" key="2">
    <source>
        <dbReference type="PROSITE-ProRule" id="PRU00708"/>
    </source>
</evidence>
<keyword evidence="4" id="KW-1185">Reference proteome</keyword>
<evidence type="ECO:0008006" key="5">
    <source>
        <dbReference type="Google" id="ProtNLM"/>
    </source>
</evidence>
<evidence type="ECO:0000313" key="3">
    <source>
        <dbReference type="EMBL" id="ERM98279.1"/>
    </source>
</evidence>
<feature type="repeat" description="PPR" evidence="2">
    <location>
        <begin position="244"/>
        <end position="278"/>
    </location>
</feature>
<dbReference type="OMA" id="CGFLEIN"/>
<evidence type="ECO:0000313" key="4">
    <source>
        <dbReference type="Proteomes" id="UP000017836"/>
    </source>
</evidence>
<dbReference type="InterPro" id="IPR046960">
    <property type="entry name" value="PPR_At4g14850-like_plant"/>
</dbReference>
<feature type="repeat" description="PPR" evidence="2">
    <location>
        <begin position="345"/>
        <end position="379"/>
    </location>
</feature>
<dbReference type="Gene3D" id="1.25.40.10">
    <property type="entry name" value="Tetratricopeptide repeat domain"/>
    <property type="match status" value="4"/>
</dbReference>
<dbReference type="InterPro" id="IPR002885">
    <property type="entry name" value="PPR_rpt"/>
</dbReference>
<dbReference type="HOGENOM" id="CLU_002706_0_1_1"/>
<organism evidence="3 4">
    <name type="scientific">Amborella trichopoda</name>
    <dbReference type="NCBI Taxonomy" id="13333"/>
    <lineage>
        <taxon>Eukaryota</taxon>
        <taxon>Viridiplantae</taxon>
        <taxon>Streptophyta</taxon>
        <taxon>Embryophyta</taxon>
        <taxon>Tracheophyta</taxon>
        <taxon>Spermatophyta</taxon>
        <taxon>Magnoliopsida</taxon>
        <taxon>Amborellales</taxon>
        <taxon>Amborellaceae</taxon>
        <taxon>Amborella</taxon>
    </lineage>
</organism>
<dbReference type="eggNOG" id="KOG4197">
    <property type="taxonomic scope" value="Eukaryota"/>
</dbReference>
<dbReference type="FunFam" id="1.25.40.10:FF:000380">
    <property type="entry name" value="Pentatricopeptide repeat-containing protein, chloroplastic"/>
    <property type="match status" value="1"/>
</dbReference>
<accession>U5D0H2</accession>
<name>U5D0H2_AMBTC</name>
<feature type="repeat" description="PPR" evidence="2">
    <location>
        <begin position="481"/>
        <end position="515"/>
    </location>
</feature>
<feature type="repeat" description="PPR" evidence="2">
    <location>
        <begin position="213"/>
        <end position="243"/>
    </location>
</feature>
<dbReference type="FunFam" id="1.25.40.10:FF:000073">
    <property type="entry name" value="Pentatricopeptide repeat-containing protein chloroplastic"/>
    <property type="match status" value="1"/>
</dbReference>
<gene>
    <name evidence="3" type="ORF">AMTR_s04823p00002340</name>
</gene>
<protein>
    <recommendedName>
        <fullName evidence="5">Pentacotripeptide-repeat region of PRORP domain-containing protein</fullName>
    </recommendedName>
</protein>
<dbReference type="NCBIfam" id="TIGR00756">
    <property type="entry name" value="PPR"/>
    <property type="match status" value="7"/>
</dbReference>
<dbReference type="PANTHER" id="PTHR24015">
    <property type="entry name" value="OS07G0578800 PROTEIN-RELATED"/>
    <property type="match status" value="1"/>
</dbReference>
<dbReference type="Pfam" id="PF13041">
    <property type="entry name" value="PPR_2"/>
    <property type="match status" value="2"/>
</dbReference>
<dbReference type="GO" id="GO:0003723">
    <property type="term" value="F:RNA binding"/>
    <property type="evidence" value="ECO:0000318"/>
    <property type="project" value="GO_Central"/>
</dbReference>
<dbReference type="Proteomes" id="UP000017836">
    <property type="component" value="Unassembled WGS sequence"/>
</dbReference>
<dbReference type="GO" id="GO:0009451">
    <property type="term" value="P:RNA modification"/>
    <property type="evidence" value="ECO:0000318"/>
    <property type="project" value="GO_Central"/>
</dbReference>
<dbReference type="FunFam" id="1.25.40.10:FF:000285">
    <property type="entry name" value="Pentatricopeptide repeat-containing protein, chloroplastic"/>
    <property type="match status" value="1"/>
</dbReference>
<reference evidence="4" key="1">
    <citation type="journal article" date="2013" name="Science">
        <title>The Amborella genome and the evolution of flowering plants.</title>
        <authorList>
            <consortium name="Amborella Genome Project"/>
        </authorList>
    </citation>
    <scope>NUCLEOTIDE SEQUENCE [LARGE SCALE GENOMIC DNA]</scope>
</reference>
<keyword evidence="1" id="KW-0677">Repeat</keyword>
<dbReference type="PANTHER" id="PTHR24015:SF97">
    <property type="entry name" value="OS03G0235200 PROTEIN"/>
    <property type="match status" value="1"/>
</dbReference>
<dbReference type="Pfam" id="PF01535">
    <property type="entry name" value="PPR"/>
    <property type="match status" value="3"/>
</dbReference>
<dbReference type="SUPFAM" id="SSF48452">
    <property type="entry name" value="TPR-like"/>
    <property type="match status" value="2"/>
</dbReference>
<dbReference type="EMBL" id="KI395437">
    <property type="protein sequence ID" value="ERM98279.1"/>
    <property type="molecule type" value="Genomic_DNA"/>
</dbReference>
<dbReference type="Gramene" id="ERM98279">
    <property type="protein sequence ID" value="ERM98279"/>
    <property type="gene ID" value="AMTR_s04823p00002340"/>
</dbReference>
<dbReference type="FunFam" id="1.25.40.10:FF:000393">
    <property type="entry name" value="Pentatricopeptide repeat-containing protein At1g20230"/>
    <property type="match status" value="1"/>
</dbReference>
<sequence length="567" mass="64241">MSLSVDPPVFPPKPTLPFLSHGPPMTRIHLYKRAIHLSPWHHHPSLTEKLHHLSIKGHLNEAINLLHQTTINGSKVSSESYLSLIRACTRLKAFTHGCEIHKHIINNMIEPNIVLQNNLTIFYSKGGNLEEARKMFDKMRERNIFSWTTMIGAYCNSGNSEEAYHLFIEMVSTGLRADNFLYPSVFKACGAMRALEQGKRVHSDYIKSGFLWDPVIHNSVIDMYAKCGSIVDARLVYNEMIERDTFTWTTMITSYVQSGNCTAALDIFREMLERETKQNSAAMASILPVFADMGFLEQGKQVHGLIIASGFGFDKFVGSSLIDMYSKCGSIECARYIFDRIIERDIVSWTAMIQGYSQKGLCHESLRLFLQMVENGMNPNWVSWQCIVTQFLERGSVQSVLKLIEHLELASIRPDSSCISVLLPVFAHVTEREQVKLIHGYLKRNGYIYDSYVGSAIIDIYSGFNDLEAAREVFDAISVKYTSSWCSMIACYSKNGYSDQALELFSKMIWSNQTPDQSTMESILSVVSNIDSLEYGKQIHGVLVRTSIEMNKFLESTLINMYGNCGE</sequence>
<feature type="repeat" description="PPR" evidence="2">
    <location>
        <begin position="143"/>
        <end position="177"/>
    </location>
</feature>
<dbReference type="InterPro" id="IPR011990">
    <property type="entry name" value="TPR-like_helical_dom_sf"/>
</dbReference>
<dbReference type="AlphaFoldDB" id="U5D0H2"/>
<feature type="non-terminal residue" evidence="3">
    <location>
        <position position="567"/>
    </location>
</feature>